<keyword evidence="4" id="KW-0067">ATP-binding</keyword>
<dbReference type="PANTHER" id="PTHR43335">
    <property type="entry name" value="ABC TRANSPORTER, ATP-BINDING PROTEIN"/>
    <property type="match status" value="1"/>
</dbReference>
<dbReference type="SMART" id="SM00382">
    <property type="entry name" value="AAA"/>
    <property type="match status" value="1"/>
</dbReference>
<evidence type="ECO:0000256" key="4">
    <source>
        <dbReference type="ARBA" id="ARBA00022840"/>
    </source>
</evidence>
<keyword evidence="7" id="KW-1185">Reference proteome</keyword>
<dbReference type="SUPFAM" id="SSF52540">
    <property type="entry name" value="P-loop containing nucleoside triphosphate hydrolases"/>
    <property type="match status" value="1"/>
</dbReference>
<dbReference type="PROSITE" id="PS50893">
    <property type="entry name" value="ABC_TRANSPORTER_2"/>
    <property type="match status" value="1"/>
</dbReference>
<dbReference type="Gene3D" id="3.40.50.300">
    <property type="entry name" value="P-loop containing nucleotide triphosphate hydrolases"/>
    <property type="match status" value="1"/>
</dbReference>
<dbReference type="Proteomes" id="UP000184079">
    <property type="component" value="Unassembled WGS sequence"/>
</dbReference>
<dbReference type="GO" id="GO:0005524">
    <property type="term" value="F:ATP binding"/>
    <property type="evidence" value="ECO:0007669"/>
    <property type="project" value="UniProtKB-KW"/>
</dbReference>
<dbReference type="InterPro" id="IPR027417">
    <property type="entry name" value="P-loop_NTPase"/>
</dbReference>
<dbReference type="Pfam" id="PF00005">
    <property type="entry name" value="ABC_tran"/>
    <property type="match status" value="1"/>
</dbReference>
<keyword evidence="3" id="KW-0547">Nucleotide-binding</keyword>
<evidence type="ECO:0000259" key="5">
    <source>
        <dbReference type="PROSITE" id="PS50893"/>
    </source>
</evidence>
<organism evidence="6 7">
    <name type="scientific">Virgibacillus chiguensis</name>
    <dbReference type="NCBI Taxonomy" id="411959"/>
    <lineage>
        <taxon>Bacteria</taxon>
        <taxon>Bacillati</taxon>
        <taxon>Bacillota</taxon>
        <taxon>Bacilli</taxon>
        <taxon>Bacillales</taxon>
        <taxon>Bacillaceae</taxon>
        <taxon>Virgibacillus</taxon>
    </lineage>
</organism>
<evidence type="ECO:0000256" key="1">
    <source>
        <dbReference type="ARBA" id="ARBA00005417"/>
    </source>
</evidence>
<dbReference type="PROSITE" id="PS00211">
    <property type="entry name" value="ABC_TRANSPORTER_1"/>
    <property type="match status" value="1"/>
</dbReference>
<accession>A0A1M5L9V7</accession>
<gene>
    <name evidence="6" type="ORF">SAMN05421807_10157</name>
</gene>
<dbReference type="InterPro" id="IPR017871">
    <property type="entry name" value="ABC_transporter-like_CS"/>
</dbReference>
<dbReference type="GO" id="GO:0016887">
    <property type="term" value="F:ATP hydrolysis activity"/>
    <property type="evidence" value="ECO:0007669"/>
    <property type="project" value="InterPro"/>
</dbReference>
<sequence length="304" mass="34171">MDMGECQLVIGGEKSKLNIYVKDLYKSYKKKPVLSGIHLSFSGVYGLLGPNGAGKTTLMKILAGLEPFQSGEVHADEKLISSKSYVKKTELIGYLPQNFMVYPDLTVYQVLEHIAVLQGLPVSKTSLKIQEVLEQVNLKLHKNKKMKELSGGMRRRVGIAQLLLRKPSVLLFDEPTAGLDIEERVRFRNLLKQLGRVHTVIISSHLVEDIEFLCDQIGVIRNGKVLFEGSPLQLKKMADRYVFQLQVNNYELDEVIANHEVIQLDDEGKHILVRILSNKPVGKAVSPKLIDGYLSLLKESQSHE</sequence>
<name>A0A1M5L9V7_9BACI</name>
<proteinExistence type="inferred from homology"/>
<dbReference type="InterPro" id="IPR003439">
    <property type="entry name" value="ABC_transporter-like_ATP-bd"/>
</dbReference>
<dbReference type="InterPro" id="IPR003593">
    <property type="entry name" value="AAA+_ATPase"/>
</dbReference>
<reference evidence="7" key="1">
    <citation type="submission" date="2016-11" db="EMBL/GenBank/DDBJ databases">
        <authorList>
            <person name="Varghese N."/>
            <person name="Submissions S."/>
        </authorList>
    </citation>
    <scope>NUCLEOTIDE SEQUENCE [LARGE SCALE GENOMIC DNA]</scope>
    <source>
        <strain evidence="7">CGMCC 1.6496</strain>
    </source>
</reference>
<evidence type="ECO:0000256" key="3">
    <source>
        <dbReference type="ARBA" id="ARBA00022741"/>
    </source>
</evidence>
<protein>
    <submittedName>
        <fullName evidence="6">ABC-type multidrug transport system, ATPase component</fullName>
    </submittedName>
</protein>
<feature type="domain" description="ABC transporter" evidence="5">
    <location>
        <begin position="19"/>
        <end position="247"/>
    </location>
</feature>
<evidence type="ECO:0000313" key="7">
    <source>
        <dbReference type="Proteomes" id="UP000184079"/>
    </source>
</evidence>
<comment type="similarity">
    <text evidence="1">Belongs to the ABC transporter superfamily.</text>
</comment>
<dbReference type="AlphaFoldDB" id="A0A1M5L9V7"/>
<keyword evidence="2" id="KW-0813">Transport</keyword>
<dbReference type="EMBL" id="FQXD01000001">
    <property type="protein sequence ID" value="SHG61801.1"/>
    <property type="molecule type" value="Genomic_DNA"/>
</dbReference>
<evidence type="ECO:0000313" key="6">
    <source>
        <dbReference type="EMBL" id="SHG61801.1"/>
    </source>
</evidence>
<evidence type="ECO:0000256" key="2">
    <source>
        <dbReference type="ARBA" id="ARBA00022448"/>
    </source>
</evidence>
<dbReference type="PANTHER" id="PTHR43335:SF2">
    <property type="entry name" value="ABC TRANSPORTER, ATP-BINDING PROTEIN"/>
    <property type="match status" value="1"/>
</dbReference>